<accession>A0A7K3NQL4</accession>
<dbReference type="Proteomes" id="UP000469724">
    <property type="component" value="Unassembled WGS sequence"/>
</dbReference>
<reference evidence="1 2" key="1">
    <citation type="submission" date="2020-02" db="EMBL/GenBank/DDBJ databases">
        <title>Comparative genomics of sulfur disproportionating microorganisms.</title>
        <authorList>
            <person name="Ward L.M."/>
            <person name="Bertran E."/>
            <person name="Johnston D.T."/>
        </authorList>
    </citation>
    <scope>NUCLEOTIDE SEQUENCE [LARGE SCALE GENOMIC DNA]</scope>
    <source>
        <strain evidence="1 2">DSM 3696</strain>
    </source>
</reference>
<dbReference type="EMBL" id="JAAGRQ010000105">
    <property type="protein sequence ID" value="NDY58471.1"/>
    <property type="molecule type" value="Genomic_DNA"/>
</dbReference>
<protein>
    <submittedName>
        <fullName evidence="1">Recombination-associated protein RdgC</fullName>
    </submittedName>
</protein>
<comment type="caution">
    <text evidence="1">The sequence shown here is derived from an EMBL/GenBank/DDBJ whole genome shotgun (WGS) entry which is preliminary data.</text>
</comment>
<name>A0A7K3NQL4_9BACT</name>
<keyword evidence="2" id="KW-1185">Reference proteome</keyword>
<evidence type="ECO:0000313" key="1">
    <source>
        <dbReference type="EMBL" id="NDY58471.1"/>
    </source>
</evidence>
<dbReference type="AlphaFoldDB" id="A0A7K3NQL4"/>
<organism evidence="1 2">
    <name type="scientific">Desulfolutivibrio sulfodismutans</name>
    <dbReference type="NCBI Taxonomy" id="63561"/>
    <lineage>
        <taxon>Bacteria</taxon>
        <taxon>Pseudomonadati</taxon>
        <taxon>Thermodesulfobacteriota</taxon>
        <taxon>Desulfovibrionia</taxon>
        <taxon>Desulfovibrionales</taxon>
        <taxon>Desulfovibrionaceae</taxon>
        <taxon>Desulfolutivibrio</taxon>
    </lineage>
</organism>
<gene>
    <name evidence="1" type="ORF">G3N56_17190</name>
</gene>
<evidence type="ECO:0000313" key="2">
    <source>
        <dbReference type="Proteomes" id="UP000469724"/>
    </source>
</evidence>
<dbReference type="RefSeq" id="WP_163303544.1">
    <property type="nucleotide sequence ID" value="NZ_JAAGRQ010000105.1"/>
</dbReference>
<proteinExistence type="predicted"/>
<sequence>MPLMSASGSFTRYKIVGDVPDAVLREPVDILKHHAFQDIDATADERSFGWVSFEDMLDNRFASAPPQKAHYLLFALRLDTRRISPAVFKKHLRVALDAERQAGKEDGRNFVTKDRKTELAEQVKLRLMARSLPIPAVFDVVWNVDTHDVYLNSTNSKVQELFEDLFTLTFELHLERMTPSFLAARILGEARTKELEDIEPSPFAAGA</sequence>